<sequence>MTHRPRRGAGPLAASGLAAIALCVAGLAGATGPAERVFKNAFDPPRAMARGGSTHNWYALGPGCEREPFGIIANYHLPGVRTRVLKQLAGLRAAGQDRISVSLYHQRSPIASPDGRVTGTVLDSTGGRLHPQMEQNLLDYLLDLRFAAFSEVIFRYHPQGANDVRNEDGWNDSLRDENWSLIRSIEPLLTGAGLRHRTDLFAEGMPRARNVGSVIVDDVPHFEDWSDYARFVWRAYVAEFGTANTLGFSFVSDSDRTRIDARAKHMDYIYGSQRPPVLGFSLYGETGGRDEGWIFREYQRQLEDEGWGALDWIITESWYNDPRAAKLIQAAIGETGQPVRFLIQWPVTRDSECSRDVTEALPLRFEAFSDRGF</sequence>
<evidence type="ECO:0000313" key="2">
    <source>
        <dbReference type="Proteomes" id="UP001431449"/>
    </source>
</evidence>
<dbReference type="RefSeq" id="WP_248210412.1">
    <property type="nucleotide sequence ID" value="NZ_JALNMH010000011.1"/>
</dbReference>
<evidence type="ECO:0000313" key="1">
    <source>
        <dbReference type="EMBL" id="MCK7594783.1"/>
    </source>
</evidence>
<gene>
    <name evidence="1" type="ORF">M0G41_14005</name>
</gene>
<evidence type="ECO:0008006" key="3">
    <source>
        <dbReference type="Google" id="ProtNLM"/>
    </source>
</evidence>
<dbReference type="EMBL" id="JALNMH010000011">
    <property type="protein sequence ID" value="MCK7594783.1"/>
    <property type="molecule type" value="Genomic_DNA"/>
</dbReference>
<organism evidence="1 2">
    <name type="scientific">Pseudomarimonas salicorniae</name>
    <dbReference type="NCBI Taxonomy" id="2933270"/>
    <lineage>
        <taxon>Bacteria</taxon>
        <taxon>Pseudomonadati</taxon>
        <taxon>Pseudomonadota</taxon>
        <taxon>Gammaproteobacteria</taxon>
        <taxon>Lysobacterales</taxon>
        <taxon>Lysobacteraceae</taxon>
        <taxon>Pseudomarimonas</taxon>
    </lineage>
</organism>
<name>A0ABT0GJT2_9GAMM</name>
<reference evidence="1" key="1">
    <citation type="submission" date="2022-04" db="EMBL/GenBank/DDBJ databases">
        <title>Lysobacter sp. CAU 1642 isolated from sea sand.</title>
        <authorList>
            <person name="Kim W."/>
        </authorList>
    </citation>
    <scope>NUCLEOTIDE SEQUENCE</scope>
    <source>
        <strain evidence="1">CAU 1642</strain>
    </source>
</reference>
<dbReference type="Proteomes" id="UP001431449">
    <property type="component" value="Unassembled WGS sequence"/>
</dbReference>
<accession>A0ABT0GJT2</accession>
<comment type="caution">
    <text evidence="1">The sequence shown here is derived from an EMBL/GenBank/DDBJ whole genome shotgun (WGS) entry which is preliminary data.</text>
</comment>
<proteinExistence type="predicted"/>
<keyword evidence="2" id="KW-1185">Reference proteome</keyword>
<protein>
    <recommendedName>
        <fullName evidence="3">Glycosyl hydrolase-like 10 domain-containing protein</fullName>
    </recommendedName>
</protein>